<reference evidence="3" key="1">
    <citation type="journal article" date="2011" name="Genetics">
        <title>Massive changes in genome architecture accompany the transition to self-fertility in the filamentous fungus Neurospora tetrasperma.</title>
        <authorList>
            <person name="Ellison C.E."/>
            <person name="Stajich J.E."/>
            <person name="Jacobson D.J."/>
            <person name="Natvig D.O."/>
            <person name="Lapidus A."/>
            <person name="Foster B."/>
            <person name="Aerts A."/>
            <person name="Riley R."/>
            <person name="Lindquist E.A."/>
            <person name="Grigoriev I.V."/>
            <person name="Taylor J.W."/>
        </authorList>
    </citation>
    <scope>NUCLEOTIDE SEQUENCE [LARGE SCALE GENOMIC DNA]</scope>
    <source>
        <strain evidence="3">FGSC 2508 / P0657</strain>
    </source>
</reference>
<accession>F8MDA7</accession>
<protein>
    <submittedName>
        <fullName evidence="2">Uncharacterized protein</fullName>
    </submittedName>
</protein>
<dbReference type="AlphaFoldDB" id="F8MDA7"/>
<evidence type="ECO:0000313" key="3">
    <source>
        <dbReference type="Proteomes" id="UP000008065"/>
    </source>
</evidence>
<keyword evidence="3" id="KW-1185">Reference proteome</keyword>
<feature type="transmembrane region" description="Helical" evidence="1">
    <location>
        <begin position="16"/>
        <end position="36"/>
    </location>
</feature>
<dbReference type="RefSeq" id="XP_009847147.1">
    <property type="nucleotide sequence ID" value="XM_009848845.1"/>
</dbReference>
<dbReference type="KEGG" id="nte:NEUTE1DRAFT36312"/>
<evidence type="ECO:0000256" key="1">
    <source>
        <dbReference type="SAM" id="Phobius"/>
    </source>
</evidence>
<gene>
    <name evidence="2" type="ORF">NEUTE1DRAFT_36312</name>
</gene>
<dbReference type="Proteomes" id="UP000008065">
    <property type="component" value="Unassembled WGS sequence"/>
</dbReference>
<organism evidence="2 3">
    <name type="scientific">Neurospora tetrasperma (strain FGSC 2508 / ATCC MYA-4615 / P0657)</name>
    <dbReference type="NCBI Taxonomy" id="510951"/>
    <lineage>
        <taxon>Eukaryota</taxon>
        <taxon>Fungi</taxon>
        <taxon>Dikarya</taxon>
        <taxon>Ascomycota</taxon>
        <taxon>Pezizomycotina</taxon>
        <taxon>Sordariomycetes</taxon>
        <taxon>Sordariomycetidae</taxon>
        <taxon>Sordariales</taxon>
        <taxon>Sordariaceae</taxon>
        <taxon>Neurospora</taxon>
    </lineage>
</organism>
<dbReference type="GeneID" id="20827558"/>
<keyword evidence="1" id="KW-1133">Transmembrane helix</keyword>
<proteinExistence type="predicted"/>
<dbReference type="VEuPathDB" id="FungiDB:NEUTE1DRAFT_36312"/>
<dbReference type="HOGENOM" id="CLU_3143488_0_0_1"/>
<evidence type="ECO:0000313" key="2">
    <source>
        <dbReference type="EMBL" id="EGO60599.1"/>
    </source>
</evidence>
<keyword evidence="1" id="KW-0472">Membrane</keyword>
<sequence length="50" mass="5633">TLNVEYAQSDEHAGNLHLSLCWTVIGVDVFLIVDTARSSTQSKWRRLKSS</sequence>
<keyword evidence="1" id="KW-0812">Transmembrane</keyword>
<name>F8MDA7_NEUT8</name>
<dbReference type="EMBL" id="GL891302">
    <property type="protein sequence ID" value="EGO60599.1"/>
    <property type="molecule type" value="Genomic_DNA"/>
</dbReference>
<feature type="non-terminal residue" evidence="2">
    <location>
        <position position="1"/>
    </location>
</feature>